<dbReference type="SUPFAM" id="SSF55073">
    <property type="entry name" value="Nucleotide cyclase"/>
    <property type="match status" value="1"/>
</dbReference>
<evidence type="ECO:0000313" key="16">
    <source>
        <dbReference type="EMBL" id="CAJ1957853.1"/>
    </source>
</evidence>
<dbReference type="SMART" id="SM00220">
    <property type="entry name" value="S_TKc"/>
    <property type="match status" value="1"/>
</dbReference>
<dbReference type="SMART" id="SM00044">
    <property type="entry name" value="CYCc"/>
    <property type="match status" value="1"/>
</dbReference>
<dbReference type="Gene3D" id="1.10.510.10">
    <property type="entry name" value="Transferase(Phosphotransferase) domain 1"/>
    <property type="match status" value="1"/>
</dbReference>
<feature type="chain" id="PRO_5042199129" description="guanylate cyclase" evidence="13">
    <location>
        <begin position="20"/>
        <end position="1400"/>
    </location>
</feature>
<dbReference type="Pfam" id="PF07714">
    <property type="entry name" value="PK_Tyr_Ser-Thr"/>
    <property type="match status" value="1"/>
</dbReference>
<keyword evidence="5 11" id="KW-0547">Nucleotide-binding</keyword>
<dbReference type="GO" id="GO:0005524">
    <property type="term" value="F:ATP binding"/>
    <property type="evidence" value="ECO:0007669"/>
    <property type="project" value="UniProtKB-UniRule"/>
</dbReference>
<feature type="compositionally biased region" description="Basic and acidic residues" evidence="12">
    <location>
        <begin position="1337"/>
        <end position="1346"/>
    </location>
</feature>
<keyword evidence="4" id="KW-0812">Transmembrane</keyword>
<keyword evidence="13" id="KW-0732">Signal</keyword>
<keyword evidence="3" id="KW-0808">Transferase</keyword>
<feature type="region of interest" description="Disordered" evidence="12">
    <location>
        <begin position="1252"/>
        <end position="1400"/>
    </location>
</feature>
<dbReference type="CDD" id="cd07302">
    <property type="entry name" value="CHD"/>
    <property type="match status" value="1"/>
</dbReference>
<dbReference type="InterPro" id="IPR008271">
    <property type="entry name" value="Ser/Thr_kinase_AS"/>
</dbReference>
<dbReference type="EC" id="4.6.1.2" evidence="2"/>
<feature type="compositionally biased region" description="Basic and acidic residues" evidence="12">
    <location>
        <begin position="1252"/>
        <end position="1265"/>
    </location>
</feature>
<dbReference type="InterPro" id="IPR017441">
    <property type="entry name" value="Protein_kinase_ATP_BS"/>
</dbReference>
<accession>A0AAD2FZ64</accession>
<evidence type="ECO:0000256" key="3">
    <source>
        <dbReference type="ARBA" id="ARBA00022527"/>
    </source>
</evidence>
<keyword evidence="17" id="KW-1185">Reference proteome</keyword>
<evidence type="ECO:0000259" key="15">
    <source>
        <dbReference type="PROSITE" id="PS50125"/>
    </source>
</evidence>
<evidence type="ECO:0000259" key="14">
    <source>
        <dbReference type="PROSITE" id="PS50011"/>
    </source>
</evidence>
<keyword evidence="10" id="KW-0141">cGMP biosynthesis</keyword>
<feature type="compositionally biased region" description="Basic residues" evidence="12">
    <location>
        <begin position="1296"/>
        <end position="1306"/>
    </location>
</feature>
<feature type="domain" description="Protein kinase" evidence="14">
    <location>
        <begin position="640"/>
        <end position="1012"/>
    </location>
</feature>
<evidence type="ECO:0000256" key="8">
    <source>
        <dbReference type="ARBA" id="ARBA00023136"/>
    </source>
</evidence>
<keyword evidence="6 11" id="KW-0067">ATP-binding</keyword>
<dbReference type="InterPro" id="IPR050401">
    <property type="entry name" value="Cyclic_nucleotide_synthase"/>
</dbReference>
<keyword evidence="3" id="KW-0723">Serine/threonine-protein kinase</keyword>
<dbReference type="Pfam" id="PF12974">
    <property type="entry name" value="Phosphonate-bd"/>
    <property type="match status" value="1"/>
</dbReference>
<dbReference type="GO" id="GO:0004383">
    <property type="term" value="F:guanylate cyclase activity"/>
    <property type="evidence" value="ECO:0007669"/>
    <property type="project" value="UniProtKB-EC"/>
</dbReference>
<dbReference type="PRINTS" id="PR00109">
    <property type="entry name" value="TYRKINASE"/>
</dbReference>
<dbReference type="PROSITE" id="PS50011">
    <property type="entry name" value="PROTEIN_KINASE_DOM"/>
    <property type="match status" value="1"/>
</dbReference>
<dbReference type="Pfam" id="PF00211">
    <property type="entry name" value="Guanylate_cyc"/>
    <property type="match status" value="1"/>
</dbReference>
<feature type="signal peptide" evidence="13">
    <location>
        <begin position="1"/>
        <end position="19"/>
    </location>
</feature>
<keyword evidence="7" id="KW-1133">Transmembrane helix</keyword>
<keyword evidence="8" id="KW-0472">Membrane</keyword>
<evidence type="ECO:0000256" key="7">
    <source>
        <dbReference type="ARBA" id="ARBA00022989"/>
    </source>
</evidence>
<sequence length="1400" mass="155344">MRSLLGSSILLLLSVCCQAQEFWGHTLPPNWTAEEHWPTGEVNCTSGTYKLQEGQKQTYVVGVHAPAGIQTAWREFNLTFEVYLNEVVGKRWDPPIEFKMAVTDDPLTDWIDKREEVDFMYSDTGIYSCVATEVGAKPLGTTVARLSARGKEHELDEFAGTMTVLASNHEIETIADLKGKIIGAQAFSDFAGAQAQFYSMVRNNVDFKTDPKQVIFTENNEDTILGVLDGRWDVGFVRTGQVERTIDPSTGKIIDPALLKVISPHIHVMDNGDLFPFLHSTPAFPEWPFSAKKTVNADVSEEVMLAILSFRKHYQVGKSIDTCRKAAGNDRERDLCETQPPVYFDPRARCDTTRDLAELALKAGTAGFHAGFRSAKSHFSVRTMQQDAGFIVGDDNGDWRCERADTLYDGIFCPGGHYKVPESDFDKQCDLIGSPCPEGYNCYCGPCIKAFEVSLYQLTDHNTNSTNRDSGCAKMSLCGAGAEQGDELVFRAYDNRQRANATVLALLHIGEDLIELNGLLVEPFLYEFRFSYNQVGIVILEVFFDEVQIPESPVRVQIVSRNCEADFPGKGMAPNAIGDCQCSDDTYDLGSRCLPNGTMAIIISSVSLVVAFVLGSLLLNHRRKKNDEVWHVNDEDLEFGNPVEVIGQGAFGVVLLAHYRGTKVAIKRVIPSSDRRNRMSGSVVSFGSGSGKRYGASGGNLGDLESGNRSGSIDVTAVVDDDSASSASDGLRVLDDLTRAEQKSALQRFLPFRDRSSTNASSRHTLRILGMFSQAEGSVSAKRSMFELFCPACDEARHRRSEFVTEMRMLSRLRHPCITTVMGAVMTGREPTMVMEYMENGSLYDLLRNETVYTGGDIIIQIVRDVAQGLRFLHASKPPILHRDLKAKNILIDSRFRAKVADFGLAAKTKNQRGLSGTPFWMAPEYLLQKVAYNPACDIYSFGMILYEIYSRKSPYDGENPRKILRKVCDPRVNHRPAIPATCPDKMREIMKKCWNGKSAIRPAAEDLDMLFADMSSNDVEPLIEEGNTRIRTEVASGDMLYKVFPRKVADQIKVGKKVEPESHEMVTVFFSDIVGFTDISRQLSPVKVCSMLDRLYIAFDALANKHEVFKVETIGDAWVGVTNLEGNQDDSHVRRIADFAVDAVIAAGEVWIDEDEPGLGCVHIRVGFHSGNVVSNVIGSLNPRYGLFGDTMNTASRMESNSASDRIHCSNVSAKLLREQAPEFPIRRRGKIAVKGKGSMTTYWIGGQTLDESKRSDGFDRSQRSSEPAVTFKKEGAEARSSLVGQVSSPTPSKSGKRRIKKGRRPSSSSISMDGTVRRKIRSLIPGTPTSRERKRKESFTEKKNLQFSSGGFSSIASSIDEADEELYQQTYEELKQPEKSSEMFPAPTDDFEPLKNNS</sequence>
<dbReference type="PROSITE" id="PS50125">
    <property type="entry name" value="GUANYLATE_CYCLASE_2"/>
    <property type="match status" value="1"/>
</dbReference>
<evidence type="ECO:0000256" key="10">
    <source>
        <dbReference type="ARBA" id="ARBA00023293"/>
    </source>
</evidence>
<feature type="compositionally biased region" description="Basic and acidic residues" evidence="12">
    <location>
        <begin position="1374"/>
        <end position="1383"/>
    </location>
</feature>
<dbReference type="GO" id="GO:0035556">
    <property type="term" value="P:intracellular signal transduction"/>
    <property type="evidence" value="ECO:0007669"/>
    <property type="project" value="InterPro"/>
</dbReference>
<dbReference type="InterPro" id="IPR000719">
    <property type="entry name" value="Prot_kinase_dom"/>
</dbReference>
<dbReference type="InterPro" id="IPR029787">
    <property type="entry name" value="Nucleotide_cyclase"/>
</dbReference>
<evidence type="ECO:0000313" key="17">
    <source>
        <dbReference type="Proteomes" id="UP001295423"/>
    </source>
</evidence>
<dbReference type="EMBL" id="CAKOGP040001958">
    <property type="protein sequence ID" value="CAJ1957853.1"/>
    <property type="molecule type" value="Genomic_DNA"/>
</dbReference>
<proteinExistence type="predicted"/>
<feature type="domain" description="Guanylate cyclase" evidence="15">
    <location>
        <begin position="1068"/>
        <end position="1200"/>
    </location>
</feature>
<comment type="caution">
    <text evidence="16">The sequence shown here is derived from an EMBL/GenBank/DDBJ whole genome shotgun (WGS) entry which is preliminary data.</text>
</comment>
<dbReference type="GO" id="GO:0004016">
    <property type="term" value="F:adenylate cyclase activity"/>
    <property type="evidence" value="ECO:0007669"/>
    <property type="project" value="TreeGrafter"/>
</dbReference>
<dbReference type="PANTHER" id="PTHR11920">
    <property type="entry name" value="GUANYLYL CYCLASE"/>
    <property type="match status" value="1"/>
</dbReference>
<dbReference type="Proteomes" id="UP001295423">
    <property type="component" value="Unassembled WGS sequence"/>
</dbReference>
<dbReference type="Gene3D" id="3.30.200.20">
    <property type="entry name" value="Phosphorylase Kinase, domain 1"/>
    <property type="match status" value="1"/>
</dbReference>
<dbReference type="FunFam" id="3.30.70.1230:FF:000030">
    <property type="entry name" value="Si:ch211-215j19.12"/>
    <property type="match status" value="1"/>
</dbReference>
<evidence type="ECO:0000256" key="2">
    <source>
        <dbReference type="ARBA" id="ARBA00012202"/>
    </source>
</evidence>
<dbReference type="PROSITE" id="PS00108">
    <property type="entry name" value="PROTEIN_KINASE_ST"/>
    <property type="match status" value="1"/>
</dbReference>
<gene>
    <name evidence="16" type="ORF">CYCCA115_LOCUS16908</name>
</gene>
<feature type="compositionally biased region" description="Low complexity" evidence="12">
    <location>
        <begin position="1349"/>
        <end position="1361"/>
    </location>
</feature>
<keyword evidence="9" id="KW-0456">Lyase</keyword>
<name>A0AAD2FZ64_9STRA</name>
<dbReference type="GO" id="GO:0001653">
    <property type="term" value="F:peptide receptor activity"/>
    <property type="evidence" value="ECO:0007669"/>
    <property type="project" value="TreeGrafter"/>
</dbReference>
<dbReference type="SUPFAM" id="SSF53850">
    <property type="entry name" value="Periplasmic binding protein-like II"/>
    <property type="match status" value="1"/>
</dbReference>
<evidence type="ECO:0000256" key="5">
    <source>
        <dbReference type="ARBA" id="ARBA00022741"/>
    </source>
</evidence>
<evidence type="ECO:0000256" key="9">
    <source>
        <dbReference type="ARBA" id="ARBA00023239"/>
    </source>
</evidence>
<dbReference type="PROSITE" id="PS00107">
    <property type="entry name" value="PROTEIN_KINASE_ATP"/>
    <property type="match status" value="1"/>
</dbReference>
<dbReference type="InterPro" id="IPR011009">
    <property type="entry name" value="Kinase-like_dom_sf"/>
</dbReference>
<dbReference type="InterPro" id="IPR001245">
    <property type="entry name" value="Ser-Thr/Tyr_kinase_cat_dom"/>
</dbReference>
<evidence type="ECO:0000256" key="12">
    <source>
        <dbReference type="SAM" id="MobiDB-lite"/>
    </source>
</evidence>
<keyword evidence="3" id="KW-0418">Kinase</keyword>
<dbReference type="GO" id="GO:0005886">
    <property type="term" value="C:plasma membrane"/>
    <property type="evidence" value="ECO:0007669"/>
    <property type="project" value="TreeGrafter"/>
</dbReference>
<comment type="subcellular location">
    <subcellularLocation>
        <location evidence="1">Membrane</location>
        <topology evidence="1">Single-pass membrane protein</topology>
    </subcellularLocation>
</comment>
<dbReference type="GO" id="GO:0007168">
    <property type="term" value="P:receptor guanylyl cyclase signaling pathway"/>
    <property type="evidence" value="ECO:0007669"/>
    <property type="project" value="TreeGrafter"/>
</dbReference>
<evidence type="ECO:0000256" key="6">
    <source>
        <dbReference type="ARBA" id="ARBA00022840"/>
    </source>
</evidence>
<dbReference type="Gene3D" id="3.30.70.1230">
    <property type="entry name" value="Nucleotide cyclase"/>
    <property type="match status" value="1"/>
</dbReference>
<dbReference type="GO" id="GO:0004674">
    <property type="term" value="F:protein serine/threonine kinase activity"/>
    <property type="evidence" value="ECO:0007669"/>
    <property type="project" value="UniProtKB-KW"/>
</dbReference>
<organism evidence="16 17">
    <name type="scientific">Cylindrotheca closterium</name>
    <dbReference type="NCBI Taxonomy" id="2856"/>
    <lineage>
        <taxon>Eukaryota</taxon>
        <taxon>Sar</taxon>
        <taxon>Stramenopiles</taxon>
        <taxon>Ochrophyta</taxon>
        <taxon>Bacillariophyta</taxon>
        <taxon>Bacillariophyceae</taxon>
        <taxon>Bacillariophycidae</taxon>
        <taxon>Bacillariales</taxon>
        <taxon>Bacillariaceae</taxon>
        <taxon>Cylindrotheca</taxon>
    </lineage>
</organism>
<feature type="binding site" evidence="11">
    <location>
        <position position="667"/>
    </location>
    <ligand>
        <name>ATP</name>
        <dbReference type="ChEBI" id="CHEBI:30616"/>
    </ligand>
</feature>
<evidence type="ECO:0000256" key="13">
    <source>
        <dbReference type="SAM" id="SignalP"/>
    </source>
</evidence>
<dbReference type="PANTHER" id="PTHR11920:SF335">
    <property type="entry name" value="GUANYLATE CYCLASE"/>
    <property type="match status" value="1"/>
</dbReference>
<protein>
    <recommendedName>
        <fullName evidence="2">guanylate cyclase</fullName>
        <ecNumber evidence="2">4.6.1.2</ecNumber>
    </recommendedName>
</protein>
<dbReference type="SUPFAM" id="SSF56112">
    <property type="entry name" value="Protein kinase-like (PK-like)"/>
    <property type="match status" value="1"/>
</dbReference>
<dbReference type="CDD" id="cd13999">
    <property type="entry name" value="STKc_MAP3K-like"/>
    <property type="match status" value="1"/>
</dbReference>
<reference evidence="16" key="1">
    <citation type="submission" date="2023-08" db="EMBL/GenBank/DDBJ databases">
        <authorList>
            <person name="Audoor S."/>
            <person name="Bilcke G."/>
        </authorList>
    </citation>
    <scope>NUCLEOTIDE SEQUENCE</scope>
</reference>
<evidence type="ECO:0000256" key="4">
    <source>
        <dbReference type="ARBA" id="ARBA00022692"/>
    </source>
</evidence>
<evidence type="ECO:0000256" key="1">
    <source>
        <dbReference type="ARBA" id="ARBA00004167"/>
    </source>
</evidence>
<dbReference type="InterPro" id="IPR001054">
    <property type="entry name" value="A/G_cyclase"/>
</dbReference>
<dbReference type="Gene3D" id="3.40.190.10">
    <property type="entry name" value="Periplasmic binding protein-like II"/>
    <property type="match status" value="1"/>
</dbReference>
<evidence type="ECO:0000256" key="11">
    <source>
        <dbReference type="PROSITE-ProRule" id="PRU10141"/>
    </source>
</evidence>